<dbReference type="Proteomes" id="UP001152300">
    <property type="component" value="Unassembled WGS sequence"/>
</dbReference>
<feature type="region of interest" description="Disordered" evidence="1">
    <location>
        <begin position="51"/>
        <end position="93"/>
    </location>
</feature>
<dbReference type="EMBL" id="JAPEIS010000003">
    <property type="protein sequence ID" value="KAJ8067790.1"/>
    <property type="molecule type" value="Genomic_DNA"/>
</dbReference>
<dbReference type="Pfam" id="PF02809">
    <property type="entry name" value="UIM"/>
    <property type="match status" value="1"/>
</dbReference>
<reference evidence="2" key="1">
    <citation type="submission" date="2022-11" db="EMBL/GenBank/DDBJ databases">
        <title>Genome Resource of Sclerotinia nivalis Strain SnTB1, a Plant Pathogen Isolated from American Ginseng.</title>
        <authorList>
            <person name="Fan S."/>
        </authorList>
    </citation>
    <scope>NUCLEOTIDE SEQUENCE</scope>
    <source>
        <strain evidence="2">SnTB1</strain>
    </source>
</reference>
<dbReference type="InterPro" id="IPR003903">
    <property type="entry name" value="UIM_dom"/>
</dbReference>
<evidence type="ECO:0000256" key="1">
    <source>
        <dbReference type="SAM" id="MobiDB-lite"/>
    </source>
</evidence>
<protein>
    <submittedName>
        <fullName evidence="2">Uncharacterized protein</fullName>
    </submittedName>
</protein>
<evidence type="ECO:0000313" key="2">
    <source>
        <dbReference type="EMBL" id="KAJ8067790.1"/>
    </source>
</evidence>
<gene>
    <name evidence="2" type="ORF">OCU04_003387</name>
</gene>
<feature type="region of interest" description="Disordered" evidence="1">
    <location>
        <begin position="112"/>
        <end position="148"/>
    </location>
</feature>
<keyword evidence="3" id="KW-1185">Reference proteome</keyword>
<dbReference type="Gene3D" id="6.10.140.100">
    <property type="match status" value="1"/>
</dbReference>
<evidence type="ECO:0000313" key="3">
    <source>
        <dbReference type="Proteomes" id="UP001152300"/>
    </source>
</evidence>
<organism evidence="2 3">
    <name type="scientific">Sclerotinia nivalis</name>
    <dbReference type="NCBI Taxonomy" id="352851"/>
    <lineage>
        <taxon>Eukaryota</taxon>
        <taxon>Fungi</taxon>
        <taxon>Dikarya</taxon>
        <taxon>Ascomycota</taxon>
        <taxon>Pezizomycotina</taxon>
        <taxon>Leotiomycetes</taxon>
        <taxon>Helotiales</taxon>
        <taxon>Sclerotiniaceae</taxon>
        <taxon>Sclerotinia</taxon>
    </lineage>
</organism>
<comment type="caution">
    <text evidence="2">The sequence shown here is derived from an EMBL/GenBank/DDBJ whole genome shotgun (WGS) entry which is preliminary data.</text>
</comment>
<accession>A0A9X0ART7</accession>
<dbReference type="Pfam" id="PF23625">
    <property type="entry name" value="UIM_2"/>
    <property type="match status" value="1"/>
</dbReference>
<name>A0A9X0ART7_9HELO</name>
<proteinExistence type="predicted"/>
<dbReference type="AlphaFoldDB" id="A0A9X0ART7"/>
<sequence>MGTWSCAGVKALDVAFAEPSTNNGIQQRVNNLLLRPTALFKRKLAEMCTGDIPGPPKNARKDDLSGNDLRQHPSVIVPDHPVSSSVDPVLAPYNEPSDVELEELQLAIALSLQPSNRGGSSKRMSDPSPFEEAFFAPDAESSDNEGEQMKMAMALSLEPAN</sequence>